<keyword evidence="2" id="KW-1185">Reference proteome</keyword>
<proteinExistence type="predicted"/>
<name>A0A371NBZ7_9EURY</name>
<gene>
    <name evidence="1" type="ORF">C7452_1497</name>
</gene>
<reference evidence="1 2" key="1">
    <citation type="submission" date="2018-07" db="EMBL/GenBank/DDBJ databases">
        <title>Genomic Encyclopedia of Type Strains, Phase IV (KMG-IV): sequencing the most valuable type-strain genomes for metagenomic binning, comparative biology and taxonomic classification.</title>
        <authorList>
            <person name="Goeker M."/>
        </authorList>
    </citation>
    <scope>NUCLEOTIDE SEQUENCE [LARGE SCALE GENOMIC DNA]</scope>
    <source>
        <strain evidence="1 2">DSM 7466</strain>
    </source>
</reference>
<protein>
    <submittedName>
        <fullName evidence="1">Uncharacterized protein</fullName>
    </submittedName>
</protein>
<comment type="caution">
    <text evidence="1">The sequence shown here is derived from an EMBL/GenBank/DDBJ whole genome shotgun (WGS) entry which is preliminary data.</text>
</comment>
<evidence type="ECO:0000313" key="1">
    <source>
        <dbReference type="EMBL" id="REE26526.1"/>
    </source>
</evidence>
<dbReference type="EMBL" id="QREL01000002">
    <property type="protein sequence ID" value="REE26526.1"/>
    <property type="molecule type" value="Genomic_DNA"/>
</dbReference>
<organism evidence="1 2">
    <name type="scientific">Methanothermobacter defluvii</name>
    <dbReference type="NCBI Taxonomy" id="49339"/>
    <lineage>
        <taxon>Archaea</taxon>
        <taxon>Methanobacteriati</taxon>
        <taxon>Methanobacteriota</taxon>
        <taxon>Methanomada group</taxon>
        <taxon>Methanobacteria</taxon>
        <taxon>Methanobacteriales</taxon>
        <taxon>Methanobacteriaceae</taxon>
        <taxon>Methanothermobacter</taxon>
    </lineage>
</organism>
<dbReference type="RefSeq" id="WP_115892721.1">
    <property type="nucleotide sequence ID" value="NZ_QREL01000002.1"/>
</dbReference>
<dbReference type="Proteomes" id="UP000256864">
    <property type="component" value="Unassembled WGS sequence"/>
</dbReference>
<dbReference type="AlphaFoldDB" id="A0A371NBZ7"/>
<sequence>MILSTDFLLSLIIVALILGTSAELVDMQESRLSEEFREGHVNQKAAAAADILVSTPGDPPNWEKIPASACKSPGLAVPGERGMISYEKFRKLQSRPELLGRAFQGMRVQLVLRPINSSIRPLVAGENISGDEISVMKIPVNCNFLSGHVIKLQKAVCPCGHPENWTCMNFRFNSSLDYYLISDSPDGSWMLDTENSHIDEVDLIYGSVKLNLTGEGVAWLHVHGGGWVSVVALPHGSRDYLMSPAHFRVQPCVLEVITAPF</sequence>
<accession>A0A371NBZ7</accession>
<evidence type="ECO:0000313" key="2">
    <source>
        <dbReference type="Proteomes" id="UP000256864"/>
    </source>
</evidence>